<reference evidence="1" key="1">
    <citation type="submission" date="2022-10" db="EMBL/GenBank/DDBJ databases">
        <title>Characterization and whole genome sequencing of a new Roseateles species, isolated from fresh water.</title>
        <authorList>
            <person name="Guliayeva D.Y."/>
            <person name="Akhremchuk A.E."/>
            <person name="Sikolenko M.A."/>
            <person name="Valentovich L.N."/>
            <person name="Sidarenka A.V."/>
        </authorList>
    </citation>
    <scope>NUCLEOTIDE SEQUENCE</scope>
    <source>
        <strain evidence="1">BIM B-1768</strain>
    </source>
</reference>
<evidence type="ECO:0000313" key="1">
    <source>
        <dbReference type="EMBL" id="UXH80551.1"/>
    </source>
</evidence>
<protein>
    <submittedName>
        <fullName evidence="1">Uncharacterized protein</fullName>
    </submittedName>
</protein>
<proteinExistence type="predicted"/>
<accession>A0ABY6B590</accession>
<evidence type="ECO:0000313" key="2">
    <source>
        <dbReference type="Proteomes" id="UP001064933"/>
    </source>
</evidence>
<organism evidence="1 2">
    <name type="scientific">Roseateles amylovorans</name>
    <dbReference type="NCBI Taxonomy" id="2978473"/>
    <lineage>
        <taxon>Bacteria</taxon>
        <taxon>Pseudomonadati</taxon>
        <taxon>Pseudomonadota</taxon>
        <taxon>Betaproteobacteria</taxon>
        <taxon>Burkholderiales</taxon>
        <taxon>Sphaerotilaceae</taxon>
        <taxon>Roseateles</taxon>
    </lineage>
</organism>
<keyword evidence="2" id="KW-1185">Reference proteome</keyword>
<sequence length="99" mass="11149">MAHQTLAVLTAYYLSQAAHCVDTVRGHAADQLREDIATLRQGLVDGSPQEGSPLHHSARWLLQRARFDPDCHPDMWRRYSALQAEIAQAGQRFQRTDAP</sequence>
<dbReference type="RefSeq" id="WP_261760368.1">
    <property type="nucleotide sequence ID" value="NZ_CP104562.2"/>
</dbReference>
<name>A0ABY6B590_9BURK</name>
<dbReference type="Proteomes" id="UP001064933">
    <property type="component" value="Chromosome"/>
</dbReference>
<gene>
    <name evidence="1" type="ORF">N4261_12035</name>
</gene>
<dbReference type="EMBL" id="CP104562">
    <property type="protein sequence ID" value="UXH80551.1"/>
    <property type="molecule type" value="Genomic_DNA"/>
</dbReference>